<keyword evidence="2 4" id="KW-0175">Coiled coil</keyword>
<evidence type="ECO:0000313" key="7">
    <source>
        <dbReference type="Proteomes" id="UP000515135"/>
    </source>
</evidence>
<reference evidence="8" key="1">
    <citation type="submission" date="2025-08" db="UniProtKB">
        <authorList>
            <consortium name="RefSeq"/>
        </authorList>
    </citation>
    <scope>IDENTIFICATION</scope>
    <source>
        <tissue evidence="8">Gonad</tissue>
    </source>
</reference>
<dbReference type="PROSITE" id="PS00226">
    <property type="entry name" value="IF_ROD_1"/>
    <property type="match status" value="1"/>
</dbReference>
<dbReference type="Gene3D" id="1.20.5.170">
    <property type="match status" value="1"/>
</dbReference>
<dbReference type="SUPFAM" id="SSF64593">
    <property type="entry name" value="Intermediate filament protein, coiled coil region"/>
    <property type="match status" value="2"/>
</dbReference>
<feature type="region of interest" description="Disordered" evidence="5">
    <location>
        <begin position="1"/>
        <end position="42"/>
    </location>
</feature>
<dbReference type="Gene3D" id="1.20.5.1160">
    <property type="entry name" value="Vasodilator-stimulated phosphoprotein"/>
    <property type="match status" value="1"/>
</dbReference>
<keyword evidence="7" id="KW-1185">Reference proteome</keyword>
<dbReference type="GO" id="GO:0005200">
    <property type="term" value="F:structural constituent of cytoskeleton"/>
    <property type="evidence" value="ECO:0007669"/>
    <property type="project" value="TreeGrafter"/>
</dbReference>
<feature type="coiled-coil region" evidence="4">
    <location>
        <begin position="130"/>
        <end position="424"/>
    </location>
</feature>
<dbReference type="PROSITE" id="PS50231">
    <property type="entry name" value="RICIN_B_LECTIN"/>
    <property type="match status" value="1"/>
</dbReference>
<organism evidence="7 8">
    <name type="scientific">Branchiostoma belcheri</name>
    <name type="common">Amphioxus</name>
    <dbReference type="NCBI Taxonomy" id="7741"/>
    <lineage>
        <taxon>Eukaryota</taxon>
        <taxon>Metazoa</taxon>
        <taxon>Chordata</taxon>
        <taxon>Cephalochordata</taxon>
        <taxon>Leptocardii</taxon>
        <taxon>Amphioxiformes</taxon>
        <taxon>Branchiostomatidae</taxon>
        <taxon>Branchiostoma</taxon>
    </lineage>
</organism>
<dbReference type="SMART" id="SM01391">
    <property type="entry name" value="Filament"/>
    <property type="match status" value="1"/>
</dbReference>
<sequence>MSRVSGTTTTLSHTVSAQRPGPRPAATSTPTKKRVSGSPRSMTDAIYSARFSTSPAMSNYNSATKTLTTTYRLGGGGTNNRTSLTGSRPSAPVTTMRRTTIAASRPSATTISGAIATSNALQIAENHALRVQEKEEMQTLNQRLAGYIDKVRFLETRNEELEIEVRSLQAGHQNFHQMKEMFEQEIRELRRAIDTLSNEKAIVEVDRGNLEEELDHTRHQLEEEKRLRQDLESELNRTRKELNKVDLARQDMETRLKTALQDLDFSKDIHQQEIEALRKQLEEQKAVVQIDSGRSIYDEMAMAMANMKKQYEALAKKTKDESEQWYQSKLRDITEKCDRAEDALRLARQEALENKRQVHVLTSEVDTARSKNAILEKSNRELESRSTGDVDQLTSVVRSLEDELKQIKDEMAKQVQDYNELMNVKLALDVEIQAYRKLLEGEETRMDTSRLNYSRNRSSMIVDDLDDSKEDLKLEETGVIRMTVQSENIAGLLKGRTFFLSFRDSEDVLEMQNGSDGPQVVLAAKKSPRSDSQLWSYTDGLLANRQNGQVLHLPDASAGSAVKVAKKTGKQDQKWIIRGDGYILSDPDELAMDVSDGKLVVQNKKKDGQDWDVEIYETVGSKSPFLMNGTGGNTWHKESITAAEEMESLQNDIDMYESRV</sequence>
<gene>
    <name evidence="8" type="primary">LOC109485156</name>
</gene>
<protein>
    <submittedName>
        <fullName evidence="8">Vimentin-like isoform X1</fullName>
    </submittedName>
</protein>
<dbReference type="PROSITE" id="PS51842">
    <property type="entry name" value="IF_ROD_2"/>
    <property type="match status" value="1"/>
</dbReference>
<dbReference type="InterPro" id="IPR000772">
    <property type="entry name" value="Ricin_B_lectin"/>
</dbReference>
<dbReference type="SUPFAM" id="SSF90257">
    <property type="entry name" value="Myosin rod fragments"/>
    <property type="match status" value="1"/>
</dbReference>
<dbReference type="InterPro" id="IPR035992">
    <property type="entry name" value="Ricin_B-like_lectins"/>
</dbReference>
<feature type="compositionally biased region" description="Polar residues" evidence="5">
    <location>
        <begin position="1"/>
        <end position="17"/>
    </location>
</feature>
<keyword evidence="1 3" id="KW-0403">Intermediate filament</keyword>
<evidence type="ECO:0000313" key="8">
    <source>
        <dbReference type="RefSeq" id="XP_019644152.1"/>
    </source>
</evidence>
<dbReference type="KEGG" id="bbel:109485156"/>
<dbReference type="Pfam" id="PF00652">
    <property type="entry name" value="Ricin_B_lectin"/>
    <property type="match status" value="1"/>
</dbReference>
<dbReference type="FunFam" id="1.20.5.170:FF:000002">
    <property type="entry name" value="Type I keratin KA11"/>
    <property type="match status" value="1"/>
</dbReference>
<evidence type="ECO:0000256" key="1">
    <source>
        <dbReference type="ARBA" id="ARBA00022754"/>
    </source>
</evidence>
<dbReference type="PANTHER" id="PTHR45652:SF21">
    <property type="entry name" value="ZINC FINGER CCCH DOMAIN-CONTAINING PROTEIN 13-LIKE ISOFORM X1"/>
    <property type="match status" value="1"/>
</dbReference>
<dbReference type="SUPFAM" id="SSF50370">
    <property type="entry name" value="Ricin B-like lectins"/>
    <property type="match status" value="1"/>
</dbReference>
<dbReference type="InterPro" id="IPR039008">
    <property type="entry name" value="IF_rod_dom"/>
</dbReference>
<proteinExistence type="inferred from homology"/>
<dbReference type="GO" id="GO:0005737">
    <property type="term" value="C:cytoplasm"/>
    <property type="evidence" value="ECO:0007669"/>
    <property type="project" value="TreeGrafter"/>
</dbReference>
<comment type="similarity">
    <text evidence="3">Belongs to the intermediate filament family.</text>
</comment>
<dbReference type="Proteomes" id="UP000515135">
    <property type="component" value="Unplaced"/>
</dbReference>
<evidence type="ECO:0000256" key="4">
    <source>
        <dbReference type="SAM" id="Coils"/>
    </source>
</evidence>
<evidence type="ECO:0000256" key="3">
    <source>
        <dbReference type="RuleBase" id="RU000685"/>
    </source>
</evidence>
<evidence type="ECO:0000259" key="6">
    <source>
        <dbReference type="PROSITE" id="PS51842"/>
    </source>
</evidence>
<dbReference type="SMART" id="SM00458">
    <property type="entry name" value="RICIN"/>
    <property type="match status" value="1"/>
</dbReference>
<dbReference type="RefSeq" id="XP_019644152.1">
    <property type="nucleotide sequence ID" value="XM_019788593.1"/>
</dbReference>
<evidence type="ECO:0000256" key="5">
    <source>
        <dbReference type="SAM" id="MobiDB-lite"/>
    </source>
</evidence>
<dbReference type="GO" id="GO:0005882">
    <property type="term" value="C:intermediate filament"/>
    <property type="evidence" value="ECO:0007669"/>
    <property type="project" value="UniProtKB-KW"/>
</dbReference>
<dbReference type="GO" id="GO:0045109">
    <property type="term" value="P:intermediate filament organization"/>
    <property type="evidence" value="ECO:0007669"/>
    <property type="project" value="TreeGrafter"/>
</dbReference>
<dbReference type="AlphaFoldDB" id="A0A6P5AM77"/>
<dbReference type="InterPro" id="IPR050405">
    <property type="entry name" value="Intermediate_filament"/>
</dbReference>
<feature type="region of interest" description="Disordered" evidence="5">
    <location>
        <begin position="71"/>
        <end position="93"/>
    </location>
</feature>
<dbReference type="PANTHER" id="PTHR45652">
    <property type="entry name" value="GLIAL FIBRILLARY ACIDIC PROTEIN"/>
    <property type="match status" value="1"/>
</dbReference>
<dbReference type="Gene3D" id="2.80.10.50">
    <property type="match status" value="1"/>
</dbReference>
<accession>A0A6P5AM77</accession>
<name>A0A6P5AM77_BRABE</name>
<dbReference type="Gene3D" id="1.20.5.500">
    <property type="entry name" value="Single helix bin"/>
    <property type="match status" value="1"/>
</dbReference>
<dbReference type="GeneID" id="109485156"/>
<dbReference type="Pfam" id="PF00038">
    <property type="entry name" value="Filament"/>
    <property type="match status" value="1"/>
</dbReference>
<feature type="domain" description="IF rod" evidence="6">
    <location>
        <begin position="133"/>
        <end position="446"/>
    </location>
</feature>
<dbReference type="InterPro" id="IPR018039">
    <property type="entry name" value="IF_conserved"/>
</dbReference>
<evidence type="ECO:0000256" key="2">
    <source>
        <dbReference type="ARBA" id="ARBA00023054"/>
    </source>
</evidence>
<dbReference type="OrthoDB" id="2441647at2759"/>